<dbReference type="Proteomes" id="UP000824782">
    <property type="component" value="Unassembled WGS sequence"/>
</dbReference>
<sequence>MSAPRSSNLCTSSRSPLEQAAKNTAPSSNFTLVFLRLMTCGSRSVSEPIQRLSCSFLFCLASAIFIPSPLPAPGPSLPDWLPRSFSTLQRAPVPQGSEAAEHLRTRFSPESGAHTQLLSH</sequence>
<evidence type="ECO:0000256" key="1">
    <source>
        <dbReference type="SAM" id="MobiDB-lite"/>
    </source>
</evidence>
<feature type="region of interest" description="Disordered" evidence="1">
    <location>
        <begin position="91"/>
        <end position="120"/>
    </location>
</feature>
<feature type="region of interest" description="Disordered" evidence="1">
    <location>
        <begin position="1"/>
        <end position="24"/>
    </location>
</feature>
<accession>A0AAV6YGC5</accession>
<reference evidence="2" key="1">
    <citation type="thesis" date="2020" institute="ProQuest LLC" country="789 East Eisenhower Parkway, Ann Arbor, MI, USA">
        <title>Comparative Genomics and Chromosome Evolution.</title>
        <authorList>
            <person name="Mudd A.B."/>
        </authorList>
    </citation>
    <scope>NUCLEOTIDE SEQUENCE</scope>
    <source>
        <strain evidence="2">237g6f4</strain>
        <tissue evidence="2">Blood</tissue>
    </source>
</reference>
<evidence type="ECO:0000313" key="3">
    <source>
        <dbReference type="Proteomes" id="UP000824782"/>
    </source>
</evidence>
<gene>
    <name evidence="2" type="ORF">GDO81_026813</name>
</gene>
<evidence type="ECO:0000313" key="2">
    <source>
        <dbReference type="EMBL" id="KAG8536247.1"/>
    </source>
</evidence>
<keyword evidence="3" id="KW-1185">Reference proteome</keyword>
<protein>
    <submittedName>
        <fullName evidence="2">Uncharacterized protein</fullName>
    </submittedName>
</protein>
<name>A0AAV6YGC5_ENGPU</name>
<dbReference type="AlphaFoldDB" id="A0AAV6YGC5"/>
<comment type="caution">
    <text evidence="2">The sequence shown here is derived from an EMBL/GenBank/DDBJ whole genome shotgun (WGS) entry which is preliminary data.</text>
</comment>
<organism evidence="2 3">
    <name type="scientific">Engystomops pustulosus</name>
    <name type="common">Tungara frog</name>
    <name type="synonym">Physalaemus pustulosus</name>
    <dbReference type="NCBI Taxonomy" id="76066"/>
    <lineage>
        <taxon>Eukaryota</taxon>
        <taxon>Metazoa</taxon>
        <taxon>Chordata</taxon>
        <taxon>Craniata</taxon>
        <taxon>Vertebrata</taxon>
        <taxon>Euteleostomi</taxon>
        <taxon>Amphibia</taxon>
        <taxon>Batrachia</taxon>
        <taxon>Anura</taxon>
        <taxon>Neobatrachia</taxon>
        <taxon>Hyloidea</taxon>
        <taxon>Leptodactylidae</taxon>
        <taxon>Leiuperinae</taxon>
        <taxon>Engystomops</taxon>
    </lineage>
</organism>
<dbReference type="EMBL" id="WNYA01047558">
    <property type="protein sequence ID" value="KAG8536247.1"/>
    <property type="molecule type" value="Genomic_DNA"/>
</dbReference>
<proteinExistence type="predicted"/>